<evidence type="ECO:0000313" key="7">
    <source>
        <dbReference type="Proteomes" id="UP000295252"/>
    </source>
</evidence>
<evidence type="ECO:0000259" key="5">
    <source>
        <dbReference type="Pfam" id="PF02574"/>
    </source>
</evidence>
<dbReference type="EMBL" id="HG743858">
    <property type="protein sequence ID" value="CDP21548.1"/>
    <property type="molecule type" value="Genomic_DNA"/>
</dbReference>
<evidence type="ECO:0000256" key="2">
    <source>
        <dbReference type="ARBA" id="ARBA00022679"/>
    </source>
</evidence>
<dbReference type="InterPro" id="IPR051486">
    <property type="entry name" value="Hcy_S-methyltransferase"/>
</dbReference>
<dbReference type="InterPro" id="IPR003726">
    <property type="entry name" value="HCY_dom"/>
</dbReference>
<dbReference type="AlphaFoldDB" id="A0A068VPB4"/>
<sequence>MFSILVKIYNGLFQVVIALKATIKKQVMIALKATIKRQVHLDYHEVGANIIISVSYQATLQGFVAKGISREEGEALLRKIVEIACDVRDIYYDKASKGSWDVIGDPKALNVHSLLLLLLEAMELILLMVLNIETFPLEHLRYSHALQWHIWGYNNFKQIGCYGIDGINVVSGGPISNCTAIADLCDRVVAVGINCTAPRYIDGLAQSIKMIMGKVNKERLGEFLGELQRKEHTNDRYVAVLRGETLIRNPFVRMQPFPDQSTTEVSKA</sequence>
<dbReference type="Gene3D" id="3.20.20.330">
    <property type="entry name" value="Homocysteine-binding-like domain"/>
    <property type="match status" value="1"/>
</dbReference>
<keyword evidence="7" id="KW-1185">Reference proteome</keyword>
<keyword evidence="1" id="KW-0489">Methyltransferase</keyword>
<dbReference type="InterPro" id="IPR036589">
    <property type="entry name" value="HCY_dom_sf"/>
</dbReference>
<dbReference type="InParanoid" id="A0A068VPB4"/>
<evidence type="ECO:0000256" key="3">
    <source>
        <dbReference type="ARBA" id="ARBA00022723"/>
    </source>
</evidence>
<dbReference type="GO" id="GO:0008898">
    <property type="term" value="F:S-adenosylmethionine-homocysteine S-methyltransferase activity"/>
    <property type="evidence" value="ECO:0007669"/>
    <property type="project" value="TreeGrafter"/>
</dbReference>
<evidence type="ECO:0000256" key="4">
    <source>
        <dbReference type="ARBA" id="ARBA00022833"/>
    </source>
</evidence>
<dbReference type="Gramene" id="CDP21548">
    <property type="protein sequence ID" value="CDP21548"/>
    <property type="gene ID" value="GSCOC_T00004513001"/>
</dbReference>
<dbReference type="Pfam" id="PF02574">
    <property type="entry name" value="S-methyl_trans"/>
    <property type="match status" value="1"/>
</dbReference>
<dbReference type="GO" id="GO:0033528">
    <property type="term" value="P:S-methylmethionine cycle"/>
    <property type="evidence" value="ECO:0007669"/>
    <property type="project" value="TreeGrafter"/>
</dbReference>
<evidence type="ECO:0000313" key="6">
    <source>
        <dbReference type="EMBL" id="CDP21548.1"/>
    </source>
</evidence>
<protein>
    <submittedName>
        <fullName evidence="6">DH200=94 genomic scaffold, scaffold_4774</fullName>
    </submittedName>
</protein>
<dbReference type="Proteomes" id="UP000295252">
    <property type="component" value="Unassembled WGS sequence"/>
</dbReference>
<keyword evidence="3" id="KW-0479">Metal-binding</keyword>
<dbReference type="SUPFAM" id="SSF82282">
    <property type="entry name" value="Homocysteine S-methyltransferase"/>
    <property type="match status" value="1"/>
</dbReference>
<reference evidence="7" key="1">
    <citation type="journal article" date="2014" name="Science">
        <title>The coffee genome provides insight into the convergent evolution of caffeine biosynthesis.</title>
        <authorList>
            <person name="Denoeud F."/>
            <person name="Carretero-Paulet L."/>
            <person name="Dereeper A."/>
            <person name="Droc G."/>
            <person name="Guyot R."/>
            <person name="Pietrella M."/>
            <person name="Zheng C."/>
            <person name="Alberti A."/>
            <person name="Anthony F."/>
            <person name="Aprea G."/>
            <person name="Aury J.M."/>
            <person name="Bento P."/>
            <person name="Bernard M."/>
            <person name="Bocs S."/>
            <person name="Campa C."/>
            <person name="Cenci A."/>
            <person name="Combes M.C."/>
            <person name="Crouzillat D."/>
            <person name="Da Silva C."/>
            <person name="Daddiego L."/>
            <person name="De Bellis F."/>
            <person name="Dussert S."/>
            <person name="Garsmeur O."/>
            <person name="Gayraud T."/>
            <person name="Guignon V."/>
            <person name="Jahn K."/>
            <person name="Jamilloux V."/>
            <person name="Joet T."/>
            <person name="Labadie K."/>
            <person name="Lan T."/>
            <person name="Leclercq J."/>
            <person name="Lepelley M."/>
            <person name="Leroy T."/>
            <person name="Li L.T."/>
            <person name="Librado P."/>
            <person name="Lopez L."/>
            <person name="Munoz A."/>
            <person name="Noel B."/>
            <person name="Pallavicini A."/>
            <person name="Perrotta G."/>
            <person name="Poncet V."/>
            <person name="Pot D."/>
            <person name="Priyono X."/>
            <person name="Rigoreau M."/>
            <person name="Rouard M."/>
            <person name="Rozas J."/>
            <person name="Tranchant-Dubreuil C."/>
            <person name="VanBuren R."/>
            <person name="Zhang Q."/>
            <person name="Andrade A.C."/>
            <person name="Argout X."/>
            <person name="Bertrand B."/>
            <person name="de Kochko A."/>
            <person name="Graziosi G."/>
            <person name="Henry R.J."/>
            <person name="Jayarama X."/>
            <person name="Ming R."/>
            <person name="Nagai C."/>
            <person name="Rounsley S."/>
            <person name="Sankoff D."/>
            <person name="Giuliano G."/>
            <person name="Albert V.A."/>
            <person name="Wincker P."/>
            <person name="Lashermes P."/>
        </authorList>
    </citation>
    <scope>NUCLEOTIDE SEQUENCE [LARGE SCALE GENOMIC DNA]</scope>
    <source>
        <strain evidence="7">cv. DH200-94</strain>
    </source>
</reference>
<gene>
    <name evidence="6" type="ORF">GSCOC_T00004513001</name>
</gene>
<dbReference type="GO" id="GO:0032259">
    <property type="term" value="P:methylation"/>
    <property type="evidence" value="ECO:0007669"/>
    <property type="project" value="UniProtKB-KW"/>
</dbReference>
<accession>A0A068VPB4</accession>
<organism evidence="6 7">
    <name type="scientific">Coffea canephora</name>
    <name type="common">Robusta coffee</name>
    <dbReference type="NCBI Taxonomy" id="49390"/>
    <lineage>
        <taxon>Eukaryota</taxon>
        <taxon>Viridiplantae</taxon>
        <taxon>Streptophyta</taxon>
        <taxon>Embryophyta</taxon>
        <taxon>Tracheophyta</taxon>
        <taxon>Spermatophyta</taxon>
        <taxon>Magnoliopsida</taxon>
        <taxon>eudicotyledons</taxon>
        <taxon>Gunneridae</taxon>
        <taxon>Pentapetalae</taxon>
        <taxon>asterids</taxon>
        <taxon>lamiids</taxon>
        <taxon>Gentianales</taxon>
        <taxon>Rubiaceae</taxon>
        <taxon>Ixoroideae</taxon>
        <taxon>Gardenieae complex</taxon>
        <taxon>Bertiereae - Coffeeae clade</taxon>
        <taxon>Coffeeae</taxon>
        <taxon>Coffea</taxon>
    </lineage>
</organism>
<dbReference type="PANTHER" id="PTHR46015:SF8">
    <property type="entry name" value="HOMOCYSTEINE S-METHYLTRANSFERASE 2-LIKE"/>
    <property type="match status" value="1"/>
</dbReference>
<evidence type="ECO:0000256" key="1">
    <source>
        <dbReference type="ARBA" id="ARBA00022603"/>
    </source>
</evidence>
<dbReference type="PhylomeDB" id="A0A068VPB4"/>
<dbReference type="GO" id="GO:0009086">
    <property type="term" value="P:methionine biosynthetic process"/>
    <property type="evidence" value="ECO:0007669"/>
    <property type="project" value="TreeGrafter"/>
</dbReference>
<feature type="domain" description="Hcy-binding" evidence="5">
    <location>
        <begin position="34"/>
        <end position="209"/>
    </location>
</feature>
<keyword evidence="2" id="KW-0808">Transferase</keyword>
<dbReference type="GO" id="GO:0046872">
    <property type="term" value="F:metal ion binding"/>
    <property type="evidence" value="ECO:0007669"/>
    <property type="project" value="UniProtKB-KW"/>
</dbReference>
<name>A0A068VPB4_COFCA</name>
<dbReference type="STRING" id="49390.A0A068VPB4"/>
<keyword evidence="4" id="KW-0862">Zinc</keyword>
<proteinExistence type="predicted"/>
<dbReference type="PANTHER" id="PTHR46015">
    <property type="entry name" value="ZGC:172121"/>
    <property type="match status" value="1"/>
</dbReference>